<sequence length="414" mass="47306">MKFRNVRDILWRKHLSSRSPSIVAMEPPVFPLEIFELIIDSVVGVEALRLCALVCRPWCLRARRNIFRVVSLYDNKHKDTFEDDSEGATRLHLRWKSVRVACLVSLIQDVSIAWEFAGTLVPCTSSFTRLRRVKLYSSDVGYRYPGAPEIQSASQLLRALPISHLEISTSYFVTFQLFLSLWDTSYPSLKHLKISLISIQDMHSRFRSVIMDQASEIMRSYDTIHIREHTMLESLELWENMPCASAIAVFLLHPNCPIHVDKLKTFKLHSDPITGHGLASIFVDILPSSLTHLVISCSDDDLCIDTQHLPALMRLALTVVLTAEALLRVVDVISKVQSTLEHLILRIRQPWEGQEHLHRRAWRALDLCLAECSIRQVDMAPEMRTGDLKVLMPLSAECSNIRMLSSRTFPVDDV</sequence>
<organism evidence="1 2">
    <name type="scientific">Armillaria borealis</name>
    <dbReference type="NCBI Taxonomy" id="47425"/>
    <lineage>
        <taxon>Eukaryota</taxon>
        <taxon>Fungi</taxon>
        <taxon>Dikarya</taxon>
        <taxon>Basidiomycota</taxon>
        <taxon>Agaricomycotina</taxon>
        <taxon>Agaricomycetes</taxon>
        <taxon>Agaricomycetidae</taxon>
        <taxon>Agaricales</taxon>
        <taxon>Marasmiineae</taxon>
        <taxon>Physalacriaceae</taxon>
        <taxon>Armillaria</taxon>
    </lineage>
</organism>
<dbReference type="AlphaFoldDB" id="A0AA39JD47"/>
<evidence type="ECO:0000313" key="1">
    <source>
        <dbReference type="EMBL" id="KAK0439601.1"/>
    </source>
</evidence>
<keyword evidence="2" id="KW-1185">Reference proteome</keyword>
<comment type="caution">
    <text evidence="1">The sequence shown here is derived from an EMBL/GenBank/DDBJ whole genome shotgun (WGS) entry which is preliminary data.</text>
</comment>
<dbReference type="Proteomes" id="UP001175226">
    <property type="component" value="Unassembled WGS sequence"/>
</dbReference>
<protein>
    <recommendedName>
        <fullName evidence="3">F-box domain-containing protein</fullName>
    </recommendedName>
</protein>
<evidence type="ECO:0008006" key="3">
    <source>
        <dbReference type="Google" id="ProtNLM"/>
    </source>
</evidence>
<gene>
    <name evidence="1" type="ORF">EV421DRAFT_845516</name>
</gene>
<name>A0AA39JD47_9AGAR</name>
<evidence type="ECO:0000313" key="2">
    <source>
        <dbReference type="Proteomes" id="UP001175226"/>
    </source>
</evidence>
<accession>A0AA39JD47</accession>
<reference evidence="1" key="1">
    <citation type="submission" date="2023-06" db="EMBL/GenBank/DDBJ databases">
        <authorList>
            <consortium name="Lawrence Berkeley National Laboratory"/>
            <person name="Ahrendt S."/>
            <person name="Sahu N."/>
            <person name="Indic B."/>
            <person name="Wong-Bajracharya J."/>
            <person name="Merenyi Z."/>
            <person name="Ke H.-M."/>
            <person name="Monk M."/>
            <person name="Kocsube S."/>
            <person name="Drula E."/>
            <person name="Lipzen A."/>
            <person name="Balint B."/>
            <person name="Henrissat B."/>
            <person name="Andreopoulos B."/>
            <person name="Martin F.M."/>
            <person name="Harder C.B."/>
            <person name="Rigling D."/>
            <person name="Ford K.L."/>
            <person name="Foster G.D."/>
            <person name="Pangilinan J."/>
            <person name="Papanicolaou A."/>
            <person name="Barry K."/>
            <person name="LaButti K."/>
            <person name="Viragh M."/>
            <person name="Koriabine M."/>
            <person name="Yan M."/>
            <person name="Riley R."/>
            <person name="Champramary S."/>
            <person name="Plett K.L."/>
            <person name="Tsai I.J."/>
            <person name="Slot J."/>
            <person name="Sipos G."/>
            <person name="Plett J."/>
            <person name="Nagy L.G."/>
            <person name="Grigoriev I.V."/>
        </authorList>
    </citation>
    <scope>NUCLEOTIDE SEQUENCE</scope>
    <source>
        <strain evidence="1">FPL87.14</strain>
    </source>
</reference>
<proteinExistence type="predicted"/>
<dbReference type="EMBL" id="JAUEPT010000037">
    <property type="protein sequence ID" value="KAK0439601.1"/>
    <property type="molecule type" value="Genomic_DNA"/>
</dbReference>
<dbReference type="SUPFAM" id="SSF52047">
    <property type="entry name" value="RNI-like"/>
    <property type="match status" value="1"/>
</dbReference>